<dbReference type="Proteomes" id="UP001596091">
    <property type="component" value="Unassembled WGS sequence"/>
</dbReference>
<proteinExistence type="predicted"/>
<evidence type="ECO:0000313" key="1">
    <source>
        <dbReference type="EMBL" id="MFC5861281.1"/>
    </source>
</evidence>
<reference evidence="2" key="1">
    <citation type="journal article" date="2019" name="Int. J. Syst. Evol. Microbiol.">
        <title>The Global Catalogue of Microorganisms (GCM) 10K type strain sequencing project: providing services to taxonomists for standard genome sequencing and annotation.</title>
        <authorList>
            <consortium name="The Broad Institute Genomics Platform"/>
            <consortium name="The Broad Institute Genome Sequencing Center for Infectious Disease"/>
            <person name="Wu L."/>
            <person name="Ma J."/>
        </authorList>
    </citation>
    <scope>NUCLEOTIDE SEQUENCE [LARGE SCALE GENOMIC DNA]</scope>
    <source>
        <strain evidence="2">JCM 4087</strain>
    </source>
</reference>
<comment type="caution">
    <text evidence="1">The sequence shown here is derived from an EMBL/GenBank/DDBJ whole genome shotgun (WGS) entry which is preliminary data.</text>
</comment>
<dbReference type="RefSeq" id="WP_263334027.1">
    <property type="nucleotide sequence ID" value="NZ_JAGSYH010000002.1"/>
</dbReference>
<dbReference type="EMBL" id="JBHSPH010000001">
    <property type="protein sequence ID" value="MFC5861281.1"/>
    <property type="molecule type" value="Genomic_DNA"/>
</dbReference>
<sequence length="78" mass="8750">MPVEISDLDEKQAAYKAAVDAWVAAIRHEEALASQADHSVTEIDAWEAADDAEEEARGRAKDAKEAYEDALREKFFHF</sequence>
<gene>
    <name evidence="1" type="ORF">ACFPT7_03155</name>
</gene>
<evidence type="ECO:0000313" key="2">
    <source>
        <dbReference type="Proteomes" id="UP001596091"/>
    </source>
</evidence>
<protein>
    <submittedName>
        <fullName evidence="1">Uncharacterized protein</fullName>
    </submittedName>
</protein>
<accession>A0ABW1EAC6</accession>
<name>A0ABW1EAC6_9BACT</name>
<keyword evidence="2" id="KW-1185">Reference proteome</keyword>
<organism evidence="1 2">
    <name type="scientific">Acidicapsa dinghuensis</name>
    <dbReference type="NCBI Taxonomy" id="2218256"/>
    <lineage>
        <taxon>Bacteria</taxon>
        <taxon>Pseudomonadati</taxon>
        <taxon>Acidobacteriota</taxon>
        <taxon>Terriglobia</taxon>
        <taxon>Terriglobales</taxon>
        <taxon>Acidobacteriaceae</taxon>
        <taxon>Acidicapsa</taxon>
    </lineage>
</organism>